<feature type="chain" id="PRO_5012793242" evidence="2">
    <location>
        <begin position="33"/>
        <end position="319"/>
    </location>
</feature>
<dbReference type="CDD" id="cd05379">
    <property type="entry name" value="CAP_bacterial"/>
    <property type="match status" value="1"/>
</dbReference>
<feature type="region of interest" description="Disordered" evidence="1">
    <location>
        <begin position="152"/>
        <end position="187"/>
    </location>
</feature>
<feature type="domain" description="SCP" evidence="3">
    <location>
        <begin position="199"/>
        <end position="316"/>
    </location>
</feature>
<sequence>MQYRLKKMSVFLATLFLFTVLLPFMTPQAALAAAGDDQDMVTLVNQARARAGLAPLTYDYELSVQAANNLDYYQKTGQIPGSGMLLQIAKDGGYTSLGQTIVRGSEVKSMVDKQLKYYGSRSVLNAKYNRIGLVIADTDAGKLCVQLLATKQEGQPQQPQQPQQPEQPQQPQQPGQPQEQPQQPQQPASFMNELQQQVVDLVNIERAKYGLKPLAAKQDLTDVAMLKAQDMYKNRYFSHTSPTYGSPFDMMRKFGIYYTAAGENIAMGQKTAAQVMQDWMNSPGHRANILNSNYNEIGVGVYQSYTGYGYIWVQEFARR</sequence>
<keyword evidence="5" id="KW-1185">Reference proteome</keyword>
<dbReference type="Pfam" id="PF00188">
    <property type="entry name" value="CAP"/>
    <property type="match status" value="2"/>
</dbReference>
<dbReference type="SUPFAM" id="SSF55797">
    <property type="entry name" value="PR-1-like"/>
    <property type="match status" value="2"/>
</dbReference>
<evidence type="ECO:0000256" key="1">
    <source>
        <dbReference type="SAM" id="MobiDB-lite"/>
    </source>
</evidence>
<protein>
    <submittedName>
        <fullName evidence="4">Uncharacterized protein, YkwD family</fullName>
    </submittedName>
</protein>
<proteinExistence type="predicted"/>
<dbReference type="Gene3D" id="3.40.33.10">
    <property type="entry name" value="CAP"/>
    <property type="match status" value="2"/>
</dbReference>
<keyword evidence="2" id="KW-0732">Signal</keyword>
<dbReference type="InterPro" id="IPR014258">
    <property type="entry name" value="CAP_domain_YkwD-like"/>
</dbReference>
<dbReference type="OrthoDB" id="9783944at2"/>
<evidence type="ECO:0000313" key="5">
    <source>
        <dbReference type="Proteomes" id="UP000184148"/>
    </source>
</evidence>
<name>A0A1M4Z3L9_9FIRM</name>
<dbReference type="InterPro" id="IPR035940">
    <property type="entry name" value="CAP_sf"/>
</dbReference>
<dbReference type="InterPro" id="IPR014044">
    <property type="entry name" value="CAP_dom"/>
</dbReference>
<dbReference type="STRING" id="1121429.SAMN02745133_01892"/>
<dbReference type="NCBIfam" id="TIGR02909">
    <property type="entry name" value="spore_YkwD"/>
    <property type="match status" value="1"/>
</dbReference>
<gene>
    <name evidence="4" type="ORF">SAMN02745133_01892</name>
</gene>
<accession>A0A1M4Z3L9</accession>
<organism evidence="4 5">
    <name type="scientific">Desulforamulus putei DSM 12395</name>
    <dbReference type="NCBI Taxonomy" id="1121429"/>
    <lineage>
        <taxon>Bacteria</taxon>
        <taxon>Bacillati</taxon>
        <taxon>Bacillota</taxon>
        <taxon>Clostridia</taxon>
        <taxon>Eubacteriales</taxon>
        <taxon>Peptococcaceae</taxon>
        <taxon>Desulforamulus</taxon>
    </lineage>
</organism>
<evidence type="ECO:0000256" key="2">
    <source>
        <dbReference type="SAM" id="SignalP"/>
    </source>
</evidence>
<feature type="signal peptide" evidence="2">
    <location>
        <begin position="1"/>
        <end position="32"/>
    </location>
</feature>
<evidence type="ECO:0000313" key="4">
    <source>
        <dbReference type="EMBL" id="SHF12673.1"/>
    </source>
</evidence>
<feature type="domain" description="SCP" evidence="3">
    <location>
        <begin position="42"/>
        <end position="146"/>
    </location>
</feature>
<dbReference type="RefSeq" id="WP_073239093.1">
    <property type="nucleotide sequence ID" value="NZ_FQUY01000012.1"/>
</dbReference>
<reference evidence="5" key="1">
    <citation type="submission" date="2016-11" db="EMBL/GenBank/DDBJ databases">
        <authorList>
            <person name="Varghese N."/>
            <person name="Submissions S."/>
        </authorList>
    </citation>
    <scope>NUCLEOTIDE SEQUENCE [LARGE SCALE GENOMIC DNA]</scope>
    <source>
        <strain evidence="5">DSM 12395</strain>
    </source>
</reference>
<evidence type="ECO:0000259" key="3">
    <source>
        <dbReference type="Pfam" id="PF00188"/>
    </source>
</evidence>
<dbReference type="PANTHER" id="PTHR31157:SF1">
    <property type="entry name" value="SCP DOMAIN-CONTAINING PROTEIN"/>
    <property type="match status" value="1"/>
</dbReference>
<dbReference type="EMBL" id="FQUY01000012">
    <property type="protein sequence ID" value="SHF12673.1"/>
    <property type="molecule type" value="Genomic_DNA"/>
</dbReference>
<dbReference type="Proteomes" id="UP000184148">
    <property type="component" value="Unassembled WGS sequence"/>
</dbReference>
<dbReference type="AlphaFoldDB" id="A0A1M4Z3L9"/>
<dbReference type="PANTHER" id="PTHR31157">
    <property type="entry name" value="SCP DOMAIN-CONTAINING PROTEIN"/>
    <property type="match status" value="1"/>
</dbReference>